<name>I3EDP8_NEMP3</name>
<evidence type="ECO:0008006" key="4">
    <source>
        <dbReference type="Google" id="ProtNLM"/>
    </source>
</evidence>
<protein>
    <recommendedName>
        <fullName evidence="4">U3 small nucleolar RNA-associated protein 23</fullName>
    </recommendedName>
</protein>
<evidence type="ECO:0000313" key="2">
    <source>
        <dbReference type="EMBL" id="EIJ87345.1"/>
    </source>
</evidence>
<gene>
    <name evidence="2" type="ORF">NEQG_02468</name>
</gene>
<keyword evidence="1" id="KW-0539">Nucleus</keyword>
<reference evidence="2" key="1">
    <citation type="submission" date="2011-01" db="EMBL/GenBank/DDBJ databases">
        <title>The Genome Sequence of Nematocida parisii strain ERTm3.</title>
        <authorList>
            <consortium name="The Broad Institute Genome Sequencing Platform"/>
            <consortium name="The Broad Institute Genome Sequencing Center for Infectious Disease"/>
            <person name="Cuomo C."/>
            <person name="Troemel E."/>
            <person name="Young S.K."/>
            <person name="Zeng Q."/>
            <person name="Gargeya S."/>
            <person name="Fitzgerald M."/>
            <person name="Haas B."/>
            <person name="Abouelleil A."/>
            <person name="Alvarado L."/>
            <person name="Arachchi H.M."/>
            <person name="Berlin A."/>
            <person name="Chapman S.B."/>
            <person name="Gearin G."/>
            <person name="Goldberg J."/>
            <person name="Griggs A."/>
            <person name="Gujja S."/>
            <person name="Hansen M."/>
            <person name="Heiman D."/>
            <person name="Howarth C."/>
            <person name="Larimer J."/>
            <person name="Lui A."/>
            <person name="MacDonald P.J.P."/>
            <person name="McCowen C."/>
            <person name="Montmayeur A."/>
            <person name="Murphy C."/>
            <person name="Neiman D."/>
            <person name="Pearson M."/>
            <person name="Priest M."/>
            <person name="Roberts A."/>
            <person name="Saif S."/>
            <person name="Shea T."/>
            <person name="Sisk P."/>
            <person name="Stolte C."/>
            <person name="Sykes S."/>
            <person name="Wortman J."/>
            <person name="Nusbaum C."/>
            <person name="Birren B."/>
        </authorList>
    </citation>
    <scope>NUCLEOTIDE SEQUENCE</scope>
    <source>
        <strain evidence="2">ERTm3</strain>
    </source>
</reference>
<dbReference type="InterPro" id="IPR006984">
    <property type="entry name" value="Fcf1/UTP23"/>
</dbReference>
<sequence length="173" mass="19979">MKAPRLKQIRRLVKNLERAGYRAPFNILADHEFLIAYYKSQMSLSFLEKLLNGKIRVSTTSCEYKRYTAAVKDKKLIGYVALKKCKHTDEFRTLECLSEVVADNNPHHYFMAVAAKYARLKEEKKVPVIFIRSGVVCIETDPSLIKDIKEKEPEGLSSKEKERLEAMFNDTVC</sequence>
<dbReference type="InParanoid" id="I3EDP8"/>
<keyword evidence="3" id="KW-1185">Reference proteome</keyword>
<dbReference type="HOGENOM" id="CLU_131052_0_0_1"/>
<proteinExistence type="predicted"/>
<dbReference type="STRING" id="935791.I3EDP8"/>
<accession>I3EDP8</accession>
<dbReference type="OrthoDB" id="25675at2759"/>
<evidence type="ECO:0000256" key="1">
    <source>
        <dbReference type="ARBA" id="ARBA00023242"/>
    </source>
</evidence>
<dbReference type="Pfam" id="PF04900">
    <property type="entry name" value="Fcf1"/>
    <property type="match status" value="1"/>
</dbReference>
<organism evidence="2 3">
    <name type="scientific">Nematocida parisii (strain ERTm3)</name>
    <name type="common">Nematode killer fungus</name>
    <dbReference type="NCBI Taxonomy" id="935791"/>
    <lineage>
        <taxon>Eukaryota</taxon>
        <taxon>Fungi</taxon>
        <taxon>Fungi incertae sedis</taxon>
        <taxon>Microsporidia</taxon>
        <taxon>Nematocida</taxon>
    </lineage>
</organism>
<dbReference type="VEuPathDB" id="MicrosporidiaDB:NEQG_02468"/>
<dbReference type="Proteomes" id="UP000002872">
    <property type="component" value="Unassembled WGS sequence"/>
</dbReference>
<dbReference type="AlphaFoldDB" id="I3EDP8"/>
<dbReference type="Gene3D" id="3.40.50.1010">
    <property type="entry name" value="5'-nuclease"/>
    <property type="match status" value="1"/>
</dbReference>
<dbReference type="PANTHER" id="PTHR12416">
    <property type="entry name" value="RRNA-PROCESSING PROTEIN UTP23 HOMOLOG"/>
    <property type="match status" value="1"/>
</dbReference>
<dbReference type="GO" id="GO:0032040">
    <property type="term" value="C:small-subunit processome"/>
    <property type="evidence" value="ECO:0007669"/>
    <property type="project" value="InterPro"/>
</dbReference>
<evidence type="ECO:0000313" key="3">
    <source>
        <dbReference type="Proteomes" id="UP000002872"/>
    </source>
</evidence>
<dbReference type="EMBL" id="GL870883">
    <property type="protein sequence ID" value="EIJ87345.1"/>
    <property type="molecule type" value="Genomic_DNA"/>
</dbReference>